<feature type="compositionally biased region" description="Basic and acidic residues" evidence="8">
    <location>
        <begin position="772"/>
        <end position="787"/>
    </location>
</feature>
<keyword evidence="12" id="KW-1185">Reference proteome</keyword>
<proteinExistence type="predicted"/>
<keyword evidence="2" id="KW-0813">Transport</keyword>
<evidence type="ECO:0000256" key="8">
    <source>
        <dbReference type="SAM" id="MobiDB-lite"/>
    </source>
</evidence>
<dbReference type="PROSITE" id="PS00889">
    <property type="entry name" value="CNMP_BINDING_2"/>
    <property type="match status" value="1"/>
</dbReference>
<dbReference type="InterPro" id="IPR018488">
    <property type="entry name" value="cNMP-bd_CS"/>
</dbReference>
<reference evidence="12" key="1">
    <citation type="journal article" date="2023" name="Commun. Biol.">
        <title>Genome analysis of Parmales, the sister group of diatoms, reveals the evolutionary specialization of diatoms from phago-mixotrophs to photoautotrophs.</title>
        <authorList>
            <person name="Ban H."/>
            <person name="Sato S."/>
            <person name="Yoshikawa S."/>
            <person name="Yamada K."/>
            <person name="Nakamura Y."/>
            <person name="Ichinomiya M."/>
            <person name="Sato N."/>
            <person name="Blanc-Mathieu R."/>
            <person name="Endo H."/>
            <person name="Kuwata A."/>
            <person name="Ogata H."/>
        </authorList>
    </citation>
    <scope>NUCLEOTIDE SEQUENCE [LARGE SCALE GENOMIC DNA]</scope>
    <source>
        <strain evidence="12">NIES 3699</strain>
    </source>
</reference>
<dbReference type="InterPro" id="IPR000595">
    <property type="entry name" value="cNMP-bd_dom"/>
</dbReference>
<dbReference type="InterPro" id="IPR003938">
    <property type="entry name" value="K_chnl_volt-dep_EAG/ELK/ERG"/>
</dbReference>
<feature type="compositionally biased region" description="Basic and acidic residues" evidence="8">
    <location>
        <begin position="40"/>
        <end position="52"/>
    </location>
</feature>
<dbReference type="Pfam" id="PF00520">
    <property type="entry name" value="Ion_trans"/>
    <property type="match status" value="1"/>
</dbReference>
<dbReference type="SMART" id="SM00100">
    <property type="entry name" value="cNMP"/>
    <property type="match status" value="1"/>
</dbReference>
<evidence type="ECO:0000256" key="3">
    <source>
        <dbReference type="ARBA" id="ARBA00022692"/>
    </source>
</evidence>
<sequence>MNVGHRMSAGLHSLGKSIRSKSPLANEEEDEEDEGGAEPKLSDQNKIERADTKTNALRAAIMQTQLTDHGEGAIQFTRGSLVSKAQLEIANQSFKVKQQSDREAASNEGSSSYRAGGRRGSASGGLIPTAMELGQNQDIEKETGKSLRMEELKEKMPRFSAYTGTSFAESIVNSFRGRRTTRKKADNARVEPVNGSANKGLSSVPEDRPAAERSAVARSKTQLLALEIARNGDKEEGDADMPFRRRKRLTEAGELGPVQRNRRTTMQKIKKEMAEFKRAKKGCCSILPICHPANPRRMHWDLMLAIVLVWNLIEIPFQVCFNIEAECMSGYDYFGLSQDIFFICDVIVNFHTGFIDDGKYCDNPKAVAHYYIHHGFWLDFITSVPYSRVLNLAAGGFCAPAIEEGDSSEGKDLAVIPRLLRVFRIFKLVKLFRLVKLMNVISTWEDEAGIGFSRVLRMTTLFFQMLFLSHIAGCLFAYIALDAQENNGGVYPEDTWVVRYANSSLDEEIEISTFRLYTVSFYWAITTLTTVGYGDISPFTTSEMILTVVVQFVGTLVFGYVMASITSVVSTEDMTAMLIKKKIGELNEYMTHRDLSEPLKMRIRSHYEYQWKRTTIYDEEEILSSLPPFLRMDVACSMNLDLVKNVPVLAALGDDCMAMLVTKLKPMQLIPGEMVVKKGTVGHEMYFITEGILDVYIVDDDDFPKVSLRVGSYFGEPAILASKPVKRSASIEARVFSQLESLSKQDFLAVSDLFPDIMKMLAEVQTLSGDGNEEKEKQEEKKMQVKRIQNTEKNSEAILKQLDLIMKRLDVIESK</sequence>
<dbReference type="AlphaFoldDB" id="A0A9W7BA71"/>
<comment type="subcellular location">
    <subcellularLocation>
        <location evidence="1">Membrane</location>
        <topology evidence="1">Multi-pass membrane protein</topology>
    </subcellularLocation>
</comment>
<dbReference type="GO" id="GO:0005249">
    <property type="term" value="F:voltage-gated potassium channel activity"/>
    <property type="evidence" value="ECO:0007669"/>
    <property type="project" value="InterPro"/>
</dbReference>
<evidence type="ECO:0000256" key="6">
    <source>
        <dbReference type="ARBA" id="ARBA00023136"/>
    </source>
</evidence>
<dbReference type="SUPFAM" id="SSF51206">
    <property type="entry name" value="cAMP-binding domain-like"/>
    <property type="match status" value="1"/>
</dbReference>
<keyword evidence="5" id="KW-0406">Ion transport</keyword>
<dbReference type="PRINTS" id="PR01463">
    <property type="entry name" value="EAGCHANLFMLY"/>
</dbReference>
<dbReference type="PROSITE" id="PS50042">
    <property type="entry name" value="CNMP_BINDING_3"/>
    <property type="match status" value="1"/>
</dbReference>
<keyword evidence="3 9" id="KW-0812">Transmembrane</keyword>
<dbReference type="InterPro" id="IPR005821">
    <property type="entry name" value="Ion_trans_dom"/>
</dbReference>
<dbReference type="Proteomes" id="UP001165160">
    <property type="component" value="Unassembled WGS sequence"/>
</dbReference>
<keyword evidence="6 9" id="KW-0472">Membrane</keyword>
<protein>
    <recommendedName>
        <fullName evidence="10">Cyclic nucleotide-binding domain-containing protein</fullName>
    </recommendedName>
</protein>
<dbReference type="PROSITE" id="PS00888">
    <property type="entry name" value="CNMP_BINDING_1"/>
    <property type="match status" value="1"/>
</dbReference>
<dbReference type="InterPro" id="IPR018490">
    <property type="entry name" value="cNMP-bd_dom_sf"/>
</dbReference>
<dbReference type="PANTHER" id="PTHR45689">
    <property type="entry name" value="I[[H]] CHANNEL, ISOFORM E"/>
    <property type="match status" value="1"/>
</dbReference>
<feature type="region of interest" description="Disordered" evidence="8">
    <location>
        <begin position="768"/>
        <end position="787"/>
    </location>
</feature>
<evidence type="ECO:0000256" key="7">
    <source>
        <dbReference type="ARBA" id="ARBA00023303"/>
    </source>
</evidence>
<dbReference type="InterPro" id="IPR051413">
    <property type="entry name" value="K/Na_HCN_channel"/>
</dbReference>
<evidence type="ECO:0000313" key="11">
    <source>
        <dbReference type="EMBL" id="GMH82659.1"/>
    </source>
</evidence>
<evidence type="ECO:0000256" key="1">
    <source>
        <dbReference type="ARBA" id="ARBA00004141"/>
    </source>
</evidence>
<feature type="transmembrane region" description="Helical" evidence="9">
    <location>
        <begin position="514"/>
        <end position="533"/>
    </location>
</feature>
<evidence type="ECO:0000256" key="9">
    <source>
        <dbReference type="SAM" id="Phobius"/>
    </source>
</evidence>
<evidence type="ECO:0000259" key="10">
    <source>
        <dbReference type="PROSITE" id="PS50042"/>
    </source>
</evidence>
<dbReference type="Pfam" id="PF00027">
    <property type="entry name" value="cNMP_binding"/>
    <property type="match status" value="1"/>
</dbReference>
<gene>
    <name evidence="11" type="ORF">TrVE_jg3332</name>
</gene>
<dbReference type="SUPFAM" id="SSF81324">
    <property type="entry name" value="Voltage-gated potassium channels"/>
    <property type="match status" value="1"/>
</dbReference>
<feature type="transmembrane region" description="Helical" evidence="9">
    <location>
        <begin position="461"/>
        <end position="481"/>
    </location>
</feature>
<dbReference type="GO" id="GO:0098855">
    <property type="term" value="C:HCN channel complex"/>
    <property type="evidence" value="ECO:0007669"/>
    <property type="project" value="TreeGrafter"/>
</dbReference>
<evidence type="ECO:0000313" key="12">
    <source>
        <dbReference type="Proteomes" id="UP001165160"/>
    </source>
</evidence>
<dbReference type="EMBL" id="BRXX01000017">
    <property type="protein sequence ID" value="GMH82659.1"/>
    <property type="molecule type" value="Genomic_DNA"/>
</dbReference>
<comment type="caution">
    <text evidence="11">The sequence shown here is derived from an EMBL/GenBank/DDBJ whole genome shotgun (WGS) entry which is preliminary data.</text>
</comment>
<evidence type="ECO:0000256" key="5">
    <source>
        <dbReference type="ARBA" id="ARBA00023065"/>
    </source>
</evidence>
<feature type="compositionally biased region" description="Acidic residues" evidence="8">
    <location>
        <begin position="26"/>
        <end position="36"/>
    </location>
</feature>
<feature type="transmembrane region" description="Helical" evidence="9">
    <location>
        <begin position="545"/>
        <end position="563"/>
    </location>
</feature>
<organism evidence="11 12">
    <name type="scientific">Triparma verrucosa</name>
    <dbReference type="NCBI Taxonomy" id="1606542"/>
    <lineage>
        <taxon>Eukaryota</taxon>
        <taxon>Sar</taxon>
        <taxon>Stramenopiles</taxon>
        <taxon>Ochrophyta</taxon>
        <taxon>Bolidophyceae</taxon>
        <taxon>Parmales</taxon>
        <taxon>Triparmaceae</taxon>
        <taxon>Triparma</taxon>
    </lineage>
</organism>
<name>A0A9W7BA71_9STRA</name>
<keyword evidence="7" id="KW-0407">Ion channel</keyword>
<dbReference type="Gene3D" id="1.10.287.70">
    <property type="match status" value="1"/>
</dbReference>
<feature type="region of interest" description="Disordered" evidence="8">
    <location>
        <begin position="1"/>
        <end position="52"/>
    </location>
</feature>
<dbReference type="InterPro" id="IPR014710">
    <property type="entry name" value="RmlC-like_jellyroll"/>
</dbReference>
<dbReference type="Gene3D" id="1.10.287.630">
    <property type="entry name" value="Helix hairpin bin"/>
    <property type="match status" value="1"/>
</dbReference>
<evidence type="ECO:0000256" key="4">
    <source>
        <dbReference type="ARBA" id="ARBA00022989"/>
    </source>
</evidence>
<dbReference type="GO" id="GO:0035725">
    <property type="term" value="P:sodium ion transmembrane transport"/>
    <property type="evidence" value="ECO:0007669"/>
    <property type="project" value="TreeGrafter"/>
</dbReference>
<feature type="region of interest" description="Disordered" evidence="8">
    <location>
        <begin position="94"/>
        <end position="136"/>
    </location>
</feature>
<evidence type="ECO:0000256" key="2">
    <source>
        <dbReference type="ARBA" id="ARBA00022448"/>
    </source>
</evidence>
<keyword evidence="4 9" id="KW-1133">Transmembrane helix</keyword>
<dbReference type="Gene3D" id="2.60.120.10">
    <property type="entry name" value="Jelly Rolls"/>
    <property type="match status" value="1"/>
</dbReference>
<feature type="domain" description="Cyclic nucleotide-binding" evidence="10">
    <location>
        <begin position="648"/>
        <end position="747"/>
    </location>
</feature>
<dbReference type="GO" id="GO:0003254">
    <property type="term" value="P:regulation of membrane depolarization"/>
    <property type="evidence" value="ECO:0007669"/>
    <property type="project" value="TreeGrafter"/>
</dbReference>
<dbReference type="CDD" id="cd00038">
    <property type="entry name" value="CAP_ED"/>
    <property type="match status" value="1"/>
</dbReference>
<accession>A0A9W7BA71</accession>
<feature type="region of interest" description="Disordered" evidence="8">
    <location>
        <begin position="178"/>
        <end position="216"/>
    </location>
</feature>
<dbReference type="PANTHER" id="PTHR45689:SF5">
    <property type="entry name" value="I[[H]] CHANNEL, ISOFORM E"/>
    <property type="match status" value="1"/>
</dbReference>